<feature type="region of interest" description="Disordered" evidence="1">
    <location>
        <begin position="1"/>
        <end position="32"/>
    </location>
</feature>
<comment type="caution">
    <text evidence="2">The sequence shown here is derived from an EMBL/GenBank/DDBJ whole genome shotgun (WGS) entry which is preliminary data.</text>
</comment>
<dbReference type="AlphaFoldDB" id="D1NUM4"/>
<organism evidence="2 3">
    <name type="scientific">Bifidobacterium gallicum DSM 20093 = LMG 11596</name>
    <dbReference type="NCBI Taxonomy" id="561180"/>
    <lineage>
        <taxon>Bacteria</taxon>
        <taxon>Bacillati</taxon>
        <taxon>Actinomycetota</taxon>
        <taxon>Actinomycetes</taxon>
        <taxon>Bifidobacteriales</taxon>
        <taxon>Bifidobacteriaceae</taxon>
        <taxon>Bifidobacterium</taxon>
    </lineage>
</organism>
<sequence length="210" mass="23596">MNCDAVIGPNCAHHSRRRPVATPVSTRTSRHRPHRNLCTEVCTSVHRHTQPHAYSHQTRSAATHTTQPNPTQKERATRLSRKFRAALQPTYAPKLVHLVMHPAHAPCMRPRRLRHILMPLIHTTFTTPLASLRRPCPGIADEAITATDYSNASNPISHPWPFCFLNTHPGDAQIYRHPIWMPPTGSVEPLNVLPPTPRCVSCTTLVRCTP</sequence>
<dbReference type="EMBL" id="ABXB03000003">
    <property type="protein sequence ID" value="EFA22524.1"/>
    <property type="molecule type" value="Genomic_DNA"/>
</dbReference>
<proteinExistence type="predicted"/>
<evidence type="ECO:0000313" key="3">
    <source>
        <dbReference type="Proteomes" id="UP000003656"/>
    </source>
</evidence>
<protein>
    <submittedName>
        <fullName evidence="2">Uncharacterized protein</fullName>
    </submittedName>
</protein>
<evidence type="ECO:0000313" key="2">
    <source>
        <dbReference type="EMBL" id="EFA22524.1"/>
    </source>
</evidence>
<evidence type="ECO:0000256" key="1">
    <source>
        <dbReference type="SAM" id="MobiDB-lite"/>
    </source>
</evidence>
<feature type="compositionally biased region" description="Polar residues" evidence="1">
    <location>
        <begin position="55"/>
        <end position="71"/>
    </location>
</feature>
<gene>
    <name evidence="2" type="ORF">BIFGAL_03548</name>
</gene>
<dbReference type="Proteomes" id="UP000003656">
    <property type="component" value="Unassembled WGS sequence"/>
</dbReference>
<accession>D1NUM4</accession>
<feature type="region of interest" description="Disordered" evidence="1">
    <location>
        <begin position="49"/>
        <end position="77"/>
    </location>
</feature>
<name>D1NUM4_9BIFI</name>
<reference evidence="2 3" key="1">
    <citation type="submission" date="2009-11" db="EMBL/GenBank/DDBJ databases">
        <authorList>
            <person name="Weinstock G."/>
            <person name="Sodergren E."/>
            <person name="Clifton S."/>
            <person name="Fulton L."/>
            <person name="Fulton B."/>
            <person name="Courtney L."/>
            <person name="Fronick C."/>
            <person name="Harrison M."/>
            <person name="Strong C."/>
            <person name="Farmer C."/>
            <person name="Delahaunty K."/>
            <person name="Markovic C."/>
            <person name="Hall O."/>
            <person name="Minx P."/>
            <person name="Tomlinson C."/>
            <person name="Mitreva M."/>
            <person name="Nelson J."/>
            <person name="Hou S."/>
            <person name="Wollam A."/>
            <person name="Pepin K.H."/>
            <person name="Johnson M."/>
            <person name="Bhonagiri V."/>
            <person name="Nash W.E."/>
            <person name="Warren W."/>
            <person name="Chinwalla A."/>
            <person name="Mardis E.R."/>
            <person name="Wilson R.K."/>
        </authorList>
    </citation>
    <scope>NUCLEOTIDE SEQUENCE [LARGE SCALE GENOMIC DNA]</scope>
    <source>
        <strain evidence="2 3">DSM 20093</strain>
    </source>
</reference>